<evidence type="ECO:0000256" key="4">
    <source>
        <dbReference type="ARBA" id="ARBA00031405"/>
    </source>
</evidence>
<feature type="region of interest" description="Disordered" evidence="5">
    <location>
        <begin position="207"/>
        <end position="250"/>
    </location>
</feature>
<name>A0AAD8CA73_BIOPF</name>
<dbReference type="AlphaFoldDB" id="A0AAD8CA73"/>
<evidence type="ECO:0000256" key="2">
    <source>
        <dbReference type="ARBA" id="ARBA00022553"/>
    </source>
</evidence>
<evidence type="ECO:0000256" key="5">
    <source>
        <dbReference type="SAM" id="MobiDB-lite"/>
    </source>
</evidence>
<keyword evidence="2" id="KW-0597">Phosphoprotein</keyword>
<proteinExistence type="predicted"/>
<reference evidence="6" key="1">
    <citation type="journal article" date="2023" name="PLoS Negl. Trop. Dis.">
        <title>A genome sequence for Biomphalaria pfeifferi, the major vector snail for the human-infecting parasite Schistosoma mansoni.</title>
        <authorList>
            <person name="Bu L."/>
            <person name="Lu L."/>
            <person name="Laidemitt M.R."/>
            <person name="Zhang S.M."/>
            <person name="Mutuku M."/>
            <person name="Mkoji G."/>
            <person name="Steinauer M."/>
            <person name="Loker E.S."/>
        </authorList>
    </citation>
    <scope>NUCLEOTIDE SEQUENCE</scope>
    <source>
        <strain evidence="6">KasaAsao</strain>
    </source>
</reference>
<dbReference type="Proteomes" id="UP001233172">
    <property type="component" value="Unassembled WGS sequence"/>
</dbReference>
<organism evidence="6 7">
    <name type="scientific">Biomphalaria pfeifferi</name>
    <name type="common">Bloodfluke planorb</name>
    <name type="synonym">Freshwater snail</name>
    <dbReference type="NCBI Taxonomy" id="112525"/>
    <lineage>
        <taxon>Eukaryota</taxon>
        <taxon>Metazoa</taxon>
        <taxon>Spiralia</taxon>
        <taxon>Lophotrochozoa</taxon>
        <taxon>Mollusca</taxon>
        <taxon>Gastropoda</taxon>
        <taxon>Heterobranchia</taxon>
        <taxon>Euthyneura</taxon>
        <taxon>Panpulmonata</taxon>
        <taxon>Hygrophila</taxon>
        <taxon>Lymnaeoidea</taxon>
        <taxon>Planorbidae</taxon>
        <taxon>Biomphalaria</taxon>
    </lineage>
</organism>
<dbReference type="InterPro" id="IPR008494">
    <property type="entry name" value="DUF776"/>
</dbReference>
<dbReference type="EMBL" id="JASAOG010000004">
    <property type="protein sequence ID" value="KAK0068678.1"/>
    <property type="molecule type" value="Genomic_DNA"/>
</dbReference>
<feature type="compositionally biased region" description="Low complexity" evidence="5">
    <location>
        <begin position="223"/>
        <end position="233"/>
    </location>
</feature>
<dbReference type="PANTHER" id="PTHR31383">
    <property type="entry name" value="OXIDATIVE STRESS-RESPONSE SERINE-RICH PROTEIN 1"/>
    <property type="match status" value="1"/>
</dbReference>
<evidence type="ECO:0000313" key="6">
    <source>
        <dbReference type="EMBL" id="KAK0068678.1"/>
    </source>
</evidence>
<evidence type="ECO:0000256" key="3">
    <source>
        <dbReference type="ARBA" id="ARBA00029721"/>
    </source>
</evidence>
<evidence type="ECO:0000313" key="7">
    <source>
        <dbReference type="Proteomes" id="UP001233172"/>
    </source>
</evidence>
<comment type="caution">
    <text evidence="6">The sequence shown here is derived from an EMBL/GenBank/DDBJ whole genome shotgun (WGS) entry which is preliminary data.</text>
</comment>
<protein>
    <recommendedName>
        <fullName evidence="1">Oxidative stress-responsive serine-rich protein 1</fullName>
    </recommendedName>
    <alternativeName>
        <fullName evidence="4">Oxidative stress-responsive protein 1</fullName>
    </alternativeName>
    <alternativeName>
        <fullName evidence="3">Peroxide-inducible transcript 1 protein</fullName>
    </alternativeName>
</protein>
<gene>
    <name evidence="6" type="ORF">Bpfe_001641</name>
</gene>
<dbReference type="GO" id="GO:0070301">
    <property type="term" value="P:cellular response to hydrogen peroxide"/>
    <property type="evidence" value="ECO:0007669"/>
    <property type="project" value="TreeGrafter"/>
</dbReference>
<keyword evidence="7" id="KW-1185">Reference proteome</keyword>
<dbReference type="PANTHER" id="PTHR31383:SF2">
    <property type="entry name" value="OXIDATIVE STRESS-RESPONSIVE SERINE-RICH PROTEIN 1"/>
    <property type="match status" value="1"/>
</dbReference>
<evidence type="ECO:0000256" key="1">
    <source>
        <dbReference type="ARBA" id="ARBA00015005"/>
    </source>
</evidence>
<accession>A0AAD8CA73</accession>
<reference evidence="6" key="2">
    <citation type="submission" date="2023-04" db="EMBL/GenBank/DDBJ databases">
        <authorList>
            <person name="Bu L."/>
            <person name="Lu L."/>
            <person name="Laidemitt M.R."/>
            <person name="Zhang S.M."/>
            <person name="Mutuku M."/>
            <person name="Mkoji G."/>
            <person name="Steinauer M."/>
            <person name="Loker E.S."/>
        </authorList>
    </citation>
    <scope>NUCLEOTIDE SEQUENCE</scope>
    <source>
        <strain evidence="6">KasaAsao</strain>
        <tissue evidence="6">Whole Snail</tissue>
    </source>
</reference>
<sequence length="368" mass="40456">MSGCSKDLIDKIKSEGEFDSLKMCGEYGDETSSEPVLKPCKGKDVSDIAISRLLKDFNSAELLSQTPDNTPKGDATNPNQETKYEAVVSSLKCLHLRRPFLAKERKKITLKRKNLQNNLNLAVAASHYQKPIVWPAKLSSHCKKENSHLLNPPRLEIPQDYLNKGSNPKCDATAGEKNPINATIFGSIASLDYSKFSFNSLPEQLPSGQESDIFKNKPGNVCSSSTSNEGVSTSKRHSSGSLPPSKIPKINTTGDNLPLFSAYVEYRSLVSEESEHLLPLTCITSLRAEAANSSPSQPSSLMLVSEASQSFLSTSASVHSPPNEVSINRSCSQEMRMEETNVNELASYFEDLLHIPRKMSIMAEMMYT</sequence>